<evidence type="ECO:0000313" key="3">
    <source>
        <dbReference type="Proteomes" id="UP000199649"/>
    </source>
</evidence>
<dbReference type="Gene3D" id="1.10.10.10">
    <property type="entry name" value="Winged helix-like DNA-binding domain superfamily/Winged helix DNA-binding domain"/>
    <property type="match status" value="1"/>
</dbReference>
<dbReference type="STRING" id="684552.SAMN04489719_1407"/>
<dbReference type="OrthoDB" id="9788263at2"/>
<dbReference type="RefSeq" id="WP_092666350.1">
    <property type="nucleotide sequence ID" value="NZ_LT629734.1"/>
</dbReference>
<proteinExistence type="predicted"/>
<dbReference type="EMBL" id="LT629734">
    <property type="protein sequence ID" value="SDS04375.1"/>
    <property type="molecule type" value="Genomic_DNA"/>
</dbReference>
<dbReference type="AlphaFoldDB" id="A0A1H1P021"/>
<dbReference type="Proteomes" id="UP000199649">
    <property type="component" value="Chromosome I"/>
</dbReference>
<feature type="domain" description="Metallo-beta-lactamase" evidence="1">
    <location>
        <begin position="19"/>
        <end position="168"/>
    </location>
</feature>
<gene>
    <name evidence="2" type="ORF">SAMN04489719_1407</name>
</gene>
<dbReference type="Gene3D" id="3.60.15.10">
    <property type="entry name" value="Ribonuclease Z/Hydroxyacylglutathione hydrolase-like"/>
    <property type="match status" value="1"/>
</dbReference>
<evidence type="ECO:0000259" key="1">
    <source>
        <dbReference type="SMART" id="SM00849"/>
    </source>
</evidence>
<reference evidence="3" key="1">
    <citation type="submission" date="2016-10" db="EMBL/GenBank/DDBJ databases">
        <authorList>
            <person name="Varghese N."/>
            <person name="Submissions S."/>
        </authorList>
    </citation>
    <scope>NUCLEOTIDE SEQUENCE [LARGE SCALE GENOMIC DNA]</scope>
    <source>
        <strain evidence="3">DSM 22965</strain>
    </source>
</reference>
<dbReference type="SUPFAM" id="SSF56281">
    <property type="entry name" value="Metallo-hydrolase/oxidoreductase"/>
    <property type="match status" value="1"/>
</dbReference>
<dbReference type="SMART" id="SM00849">
    <property type="entry name" value="Lactamase_B"/>
    <property type="match status" value="1"/>
</dbReference>
<protein>
    <submittedName>
        <fullName evidence="2">Glyoxylase, beta-lactamase superfamily II</fullName>
    </submittedName>
</protein>
<dbReference type="Pfam" id="PF00753">
    <property type="entry name" value="Lactamase_B"/>
    <property type="match status" value="1"/>
</dbReference>
<organism evidence="2 3">
    <name type="scientific">Agrococcus carbonis</name>
    <dbReference type="NCBI Taxonomy" id="684552"/>
    <lineage>
        <taxon>Bacteria</taxon>
        <taxon>Bacillati</taxon>
        <taxon>Actinomycetota</taxon>
        <taxon>Actinomycetes</taxon>
        <taxon>Micrococcales</taxon>
        <taxon>Microbacteriaceae</taxon>
        <taxon>Agrococcus</taxon>
    </lineage>
</organism>
<evidence type="ECO:0000313" key="2">
    <source>
        <dbReference type="EMBL" id="SDS04375.1"/>
    </source>
</evidence>
<dbReference type="InterPro" id="IPR036866">
    <property type="entry name" value="RibonucZ/Hydroxyglut_hydro"/>
</dbReference>
<dbReference type="InterPro" id="IPR001279">
    <property type="entry name" value="Metallo-B-lactamas"/>
</dbReference>
<dbReference type="InterPro" id="IPR050662">
    <property type="entry name" value="Sec-metab_biosynth-thioest"/>
</dbReference>
<accession>A0A1H1P021</accession>
<sequence length="244" mass="25534">MVEIQRILAPNPGPMTLDGTNTYVLGGEIVVDPGPADVQHIERLVALAPRLVLVTHHHPDHTEAAAELARSVGAELRALDPDECYRGAPLVDGEWIPVGDVELQILATPGHTSDSISIVVPGRAVLTGDTVLGRGSTVIMHPDGSVGAFLASLDKLEALGDLEVLPGHGEPLPSIARAARDYRAHRHERLDEVRAALAELGTTAADASVAAVTDVVYADVDGSIRQAAEASMAAQLAYLAAADR</sequence>
<dbReference type="PANTHER" id="PTHR23131">
    <property type="entry name" value="ENDORIBONUCLEASE LACTB2"/>
    <property type="match status" value="1"/>
</dbReference>
<keyword evidence="3" id="KW-1185">Reference proteome</keyword>
<dbReference type="CDD" id="cd16278">
    <property type="entry name" value="metallo-hydrolase-like_MBL-fold"/>
    <property type="match status" value="1"/>
</dbReference>
<name>A0A1H1P021_9MICO</name>
<dbReference type="InterPro" id="IPR036388">
    <property type="entry name" value="WH-like_DNA-bd_sf"/>
</dbReference>
<dbReference type="PANTHER" id="PTHR23131:SF0">
    <property type="entry name" value="ENDORIBONUCLEASE LACTB2"/>
    <property type="match status" value="1"/>
</dbReference>